<evidence type="ECO:0000313" key="3">
    <source>
        <dbReference type="Proteomes" id="UP000000600"/>
    </source>
</evidence>
<dbReference type="EMBL" id="CT868056">
    <property type="protein sequence ID" value="CAK68059.1"/>
    <property type="molecule type" value="Genomic_DNA"/>
</dbReference>
<sequence>MYFTLFSDIFDLYSKICFHINTEKIQNKKDLRNIFKRLTKGYSKRIMNLVLAIKVGILLLTCFLAQPLIKYYAADLWYNQQQEFQSFGYHY</sequence>
<dbReference type="HOGENOM" id="CLU_2431729_0_0_1"/>
<organism evidence="2 3">
    <name type="scientific">Paramecium tetraurelia</name>
    <dbReference type="NCBI Taxonomy" id="5888"/>
    <lineage>
        <taxon>Eukaryota</taxon>
        <taxon>Sar</taxon>
        <taxon>Alveolata</taxon>
        <taxon>Ciliophora</taxon>
        <taxon>Intramacronucleata</taxon>
        <taxon>Oligohymenophorea</taxon>
        <taxon>Peniculida</taxon>
        <taxon>Parameciidae</taxon>
        <taxon>Paramecium</taxon>
    </lineage>
</organism>
<feature type="transmembrane region" description="Helical" evidence="1">
    <location>
        <begin position="46"/>
        <end position="69"/>
    </location>
</feature>
<keyword evidence="1" id="KW-0472">Membrane</keyword>
<evidence type="ECO:0000256" key="1">
    <source>
        <dbReference type="SAM" id="Phobius"/>
    </source>
</evidence>
<dbReference type="Proteomes" id="UP000000600">
    <property type="component" value="Unassembled WGS sequence"/>
</dbReference>
<protein>
    <submittedName>
        <fullName evidence="2">Uncharacterized protein</fullName>
    </submittedName>
</protein>
<dbReference type="GeneID" id="5021241"/>
<proteinExistence type="predicted"/>
<dbReference type="KEGG" id="ptm:GSPATT00036842001"/>
<keyword evidence="3" id="KW-1185">Reference proteome</keyword>
<reference evidence="2 3" key="1">
    <citation type="journal article" date="2006" name="Nature">
        <title>Global trends of whole-genome duplications revealed by the ciliate Paramecium tetraurelia.</title>
        <authorList>
            <consortium name="Genoscope"/>
            <person name="Aury J.-M."/>
            <person name="Jaillon O."/>
            <person name="Duret L."/>
            <person name="Noel B."/>
            <person name="Jubin C."/>
            <person name="Porcel B.M."/>
            <person name="Segurens B."/>
            <person name="Daubin V."/>
            <person name="Anthouard V."/>
            <person name="Aiach N."/>
            <person name="Arnaiz O."/>
            <person name="Billaut A."/>
            <person name="Beisson J."/>
            <person name="Blanc I."/>
            <person name="Bouhouche K."/>
            <person name="Camara F."/>
            <person name="Duharcourt S."/>
            <person name="Guigo R."/>
            <person name="Gogendeau D."/>
            <person name="Katinka M."/>
            <person name="Keller A.-M."/>
            <person name="Kissmehl R."/>
            <person name="Klotz C."/>
            <person name="Koll F."/>
            <person name="Le Moue A."/>
            <person name="Lepere C."/>
            <person name="Malinsky S."/>
            <person name="Nowacki M."/>
            <person name="Nowak J.K."/>
            <person name="Plattner H."/>
            <person name="Poulain J."/>
            <person name="Ruiz F."/>
            <person name="Serrano V."/>
            <person name="Zagulski M."/>
            <person name="Dessen P."/>
            <person name="Betermier M."/>
            <person name="Weissenbach J."/>
            <person name="Scarpelli C."/>
            <person name="Schachter V."/>
            <person name="Sperling L."/>
            <person name="Meyer E."/>
            <person name="Cohen J."/>
            <person name="Wincker P."/>
        </authorList>
    </citation>
    <scope>NUCLEOTIDE SEQUENCE [LARGE SCALE GENOMIC DNA]</scope>
    <source>
        <strain evidence="2 3">Stock d4-2</strain>
    </source>
</reference>
<keyword evidence="1" id="KW-0812">Transmembrane</keyword>
<name>A0CB92_PARTE</name>
<gene>
    <name evidence="2" type="ORF">GSPATT00036842001</name>
</gene>
<dbReference type="InParanoid" id="A0CB92"/>
<dbReference type="AlphaFoldDB" id="A0CB92"/>
<keyword evidence="1" id="KW-1133">Transmembrane helix</keyword>
<accession>A0CB92</accession>
<evidence type="ECO:0000313" key="2">
    <source>
        <dbReference type="EMBL" id="CAK68059.1"/>
    </source>
</evidence>
<dbReference type="RefSeq" id="XP_001435456.1">
    <property type="nucleotide sequence ID" value="XM_001435419.1"/>
</dbReference>